<evidence type="ECO:0000313" key="3">
    <source>
        <dbReference type="Proteomes" id="UP000295083"/>
    </source>
</evidence>
<feature type="signal peptide" evidence="1">
    <location>
        <begin position="1"/>
        <end position="18"/>
    </location>
</feature>
<dbReference type="EMBL" id="QAPG01010714">
    <property type="protein sequence ID" value="TDZ13264.1"/>
    <property type="molecule type" value="Genomic_DNA"/>
</dbReference>
<sequence length="76" mass="8062">MKISHSLILAVFARCGASALVAHCNQRNPLGNFNNCGSVSVNDCGAKCASSCFGGAWVQSMSWNPSTNDCDCWCDE</sequence>
<keyword evidence="1" id="KW-0732">Signal</keyword>
<reference evidence="2 3" key="1">
    <citation type="submission" date="2018-11" db="EMBL/GenBank/DDBJ databases">
        <title>Genome sequence and assembly of Colletotrichum spinosum.</title>
        <authorList>
            <person name="Gan P."/>
            <person name="Shirasu K."/>
        </authorList>
    </citation>
    <scope>NUCLEOTIDE SEQUENCE [LARGE SCALE GENOMIC DNA]</scope>
    <source>
        <strain evidence="2 3">CBS 515.97</strain>
    </source>
</reference>
<proteinExistence type="predicted"/>
<evidence type="ECO:0000313" key="2">
    <source>
        <dbReference type="EMBL" id="TDZ13264.1"/>
    </source>
</evidence>
<organism evidence="2 3">
    <name type="scientific">Colletotrichum spinosum</name>
    <dbReference type="NCBI Taxonomy" id="1347390"/>
    <lineage>
        <taxon>Eukaryota</taxon>
        <taxon>Fungi</taxon>
        <taxon>Dikarya</taxon>
        <taxon>Ascomycota</taxon>
        <taxon>Pezizomycotina</taxon>
        <taxon>Sordariomycetes</taxon>
        <taxon>Hypocreomycetidae</taxon>
        <taxon>Glomerellales</taxon>
        <taxon>Glomerellaceae</taxon>
        <taxon>Colletotrichum</taxon>
        <taxon>Colletotrichum orbiculare species complex</taxon>
    </lineage>
</organism>
<dbReference type="AlphaFoldDB" id="A0A4R8PV80"/>
<comment type="caution">
    <text evidence="2">The sequence shown here is derived from an EMBL/GenBank/DDBJ whole genome shotgun (WGS) entry which is preliminary data.</text>
</comment>
<dbReference type="Proteomes" id="UP000295083">
    <property type="component" value="Unassembled WGS sequence"/>
</dbReference>
<accession>A0A4R8PV80</accession>
<evidence type="ECO:0000256" key="1">
    <source>
        <dbReference type="SAM" id="SignalP"/>
    </source>
</evidence>
<keyword evidence="3" id="KW-1185">Reference proteome</keyword>
<name>A0A4R8PV80_9PEZI</name>
<gene>
    <name evidence="2" type="ORF">C8035_v006662</name>
</gene>
<feature type="chain" id="PRO_5020355871" evidence="1">
    <location>
        <begin position="19"/>
        <end position="76"/>
    </location>
</feature>
<protein>
    <submittedName>
        <fullName evidence="2">Uncharacterized protein</fullName>
    </submittedName>
</protein>